<dbReference type="AlphaFoldDB" id="I0AFK7"/>
<accession>I0AFK7</accession>
<name>I0AFK7_IGNAJ</name>
<dbReference type="Gene3D" id="3.10.180.10">
    <property type="entry name" value="2,3-Dihydroxybiphenyl 1,2-Dioxygenase, domain 1"/>
    <property type="match status" value="1"/>
</dbReference>
<dbReference type="EMBL" id="CP003418">
    <property type="protein sequence ID" value="AFH47764.1"/>
    <property type="molecule type" value="Genomic_DNA"/>
</dbReference>
<feature type="domain" description="PhnB-like" evidence="1">
    <location>
        <begin position="5"/>
        <end position="131"/>
    </location>
</feature>
<evidence type="ECO:0000259" key="1">
    <source>
        <dbReference type="Pfam" id="PF06983"/>
    </source>
</evidence>
<organism evidence="2 3">
    <name type="scientific">Ignavibacterium album (strain DSM 19864 / JCM 16511 / NBRC 101810 / Mat9-16)</name>
    <dbReference type="NCBI Taxonomy" id="945713"/>
    <lineage>
        <taxon>Bacteria</taxon>
        <taxon>Pseudomonadati</taxon>
        <taxon>Ignavibacteriota</taxon>
        <taxon>Ignavibacteria</taxon>
        <taxon>Ignavibacteriales</taxon>
        <taxon>Ignavibacteriaceae</taxon>
        <taxon>Ignavibacterium</taxon>
    </lineage>
</organism>
<dbReference type="KEGG" id="ial:IALB_0050"/>
<dbReference type="Gene3D" id="3.30.720.110">
    <property type="match status" value="1"/>
</dbReference>
<dbReference type="STRING" id="945713.IALB_0050"/>
<dbReference type="PATRIC" id="fig|945713.3.peg.51"/>
<dbReference type="InterPro" id="IPR028973">
    <property type="entry name" value="PhnB-like"/>
</dbReference>
<gene>
    <name evidence="2" type="ordered locus">IALB_0050</name>
</gene>
<sequence length="298" mass="34388">MNSPAITPCLWFDNEAEEAVKLYSSLFDESKVNRVLHFGREGFEFHRKPEGSVMTVEFELKGQKFLALNGGPDYKFNESVSLFIYCGSEERINFLYKKLSEGGSVNMPLDKYDWSPKYAWVKDKFGVSWQLDIEDVNSIQKIVPSLLFVNEKFNLVKEAANHFTSIFPNSQIIMEYPYDKSMNLPEGTLLFAQFKLNNYLFNAMSGGTIKHNFDFNEAISFIINCDTQDEIDYYWQKLTEGGQEVQCGWLKDKFGISWQVVPTMLNDLLDDPNKKSKVTDEIFTMKKFDIATLIKASE</sequence>
<dbReference type="Proteomes" id="UP000007394">
    <property type="component" value="Chromosome"/>
</dbReference>
<dbReference type="Pfam" id="PF06983">
    <property type="entry name" value="3-dmu-9_3-mt"/>
    <property type="match status" value="2"/>
</dbReference>
<evidence type="ECO:0000313" key="2">
    <source>
        <dbReference type="EMBL" id="AFH47764.1"/>
    </source>
</evidence>
<evidence type="ECO:0000313" key="3">
    <source>
        <dbReference type="Proteomes" id="UP000007394"/>
    </source>
</evidence>
<feature type="domain" description="PhnB-like" evidence="1">
    <location>
        <begin position="140"/>
        <end position="261"/>
    </location>
</feature>
<keyword evidence="3" id="KW-1185">Reference proteome</keyword>
<proteinExistence type="predicted"/>
<protein>
    <recommendedName>
        <fullName evidence="1">PhnB-like domain-containing protein</fullName>
    </recommendedName>
</protein>
<dbReference type="RefSeq" id="WP_014558924.1">
    <property type="nucleotide sequence ID" value="NC_017464.1"/>
</dbReference>
<dbReference type="CDD" id="cd06588">
    <property type="entry name" value="PhnB_like"/>
    <property type="match status" value="2"/>
</dbReference>
<dbReference type="SUPFAM" id="SSF54593">
    <property type="entry name" value="Glyoxalase/Bleomycin resistance protein/Dihydroxybiphenyl dioxygenase"/>
    <property type="match status" value="2"/>
</dbReference>
<dbReference type="eggNOG" id="COG3865">
    <property type="taxonomic scope" value="Bacteria"/>
</dbReference>
<reference evidence="2 3" key="1">
    <citation type="journal article" date="2012" name="Front. Microbiol.">
        <title>Complete genome of Ignavibacterium album, a metabolically versatile, flagellated, facultative anaerobe from the phylum Chlorobi.</title>
        <authorList>
            <person name="Liu Z."/>
            <person name="Frigaard N.-U."/>
            <person name="Vogl K."/>
            <person name="Iino T."/>
            <person name="Ohkuma M."/>
            <person name="Overmann J."/>
            <person name="Bryant D.A."/>
        </authorList>
    </citation>
    <scope>NUCLEOTIDE SEQUENCE [LARGE SCALE GENOMIC DNA]</scope>
    <source>
        <strain evidence="3">DSM 19864 / JCM 16511 / NBRC 101810 / Mat9-16</strain>
    </source>
</reference>
<dbReference type="OrthoDB" id="9806473at2"/>
<dbReference type="PANTHER" id="PTHR33990">
    <property type="entry name" value="PROTEIN YJDN-RELATED"/>
    <property type="match status" value="1"/>
</dbReference>
<dbReference type="HOGENOM" id="CLU_054535_0_0_10"/>
<dbReference type="InterPro" id="IPR029068">
    <property type="entry name" value="Glyas_Bleomycin-R_OHBP_Dase"/>
</dbReference>
<dbReference type="Gene3D" id="3.30.720.100">
    <property type="match status" value="1"/>
</dbReference>